<organism evidence="2">
    <name type="scientific">Anisakis simplex</name>
    <name type="common">Herring worm</name>
    <dbReference type="NCBI Taxonomy" id="6269"/>
    <lineage>
        <taxon>Eukaryota</taxon>
        <taxon>Metazoa</taxon>
        <taxon>Ecdysozoa</taxon>
        <taxon>Nematoda</taxon>
        <taxon>Chromadorea</taxon>
        <taxon>Rhabditida</taxon>
        <taxon>Spirurina</taxon>
        <taxon>Ascaridomorpha</taxon>
        <taxon>Ascaridoidea</taxon>
        <taxon>Anisakidae</taxon>
        <taxon>Anisakis</taxon>
        <taxon>Anisakis simplex complex</taxon>
    </lineage>
</organism>
<protein>
    <submittedName>
        <fullName evidence="2">Zinc transporter</fullName>
    </submittedName>
</protein>
<feature type="compositionally biased region" description="Polar residues" evidence="1">
    <location>
        <begin position="25"/>
        <end position="37"/>
    </location>
</feature>
<sequence length="37" mass="4485">LTSIRLVIHQHQHHDHDHDDDYQPTDWQASSQPTIRR</sequence>
<evidence type="ECO:0000256" key="1">
    <source>
        <dbReference type="SAM" id="MobiDB-lite"/>
    </source>
</evidence>
<proteinExistence type="predicted"/>
<dbReference type="WBParaSite" id="ASIM_0000330901-mRNA-1">
    <property type="protein sequence ID" value="ASIM_0000330901-mRNA-1"/>
    <property type="gene ID" value="ASIM_0000330901"/>
</dbReference>
<reference evidence="2" key="1">
    <citation type="submission" date="2017-02" db="UniProtKB">
        <authorList>
            <consortium name="WormBaseParasite"/>
        </authorList>
    </citation>
    <scope>IDENTIFICATION</scope>
</reference>
<name>A0A0M3J6W8_ANISI</name>
<accession>A0A0M3J6W8</accession>
<dbReference type="AlphaFoldDB" id="A0A0M3J6W8"/>
<feature type="region of interest" description="Disordered" evidence="1">
    <location>
        <begin position="1"/>
        <end position="37"/>
    </location>
</feature>
<evidence type="ECO:0000313" key="2">
    <source>
        <dbReference type="WBParaSite" id="ASIM_0000330901-mRNA-1"/>
    </source>
</evidence>